<protein>
    <submittedName>
        <fullName evidence="1">Uncharacterized protein</fullName>
    </submittedName>
</protein>
<dbReference type="HOGENOM" id="CLU_1238941_0_0_5"/>
<dbReference type="EMBL" id="AONI01000008">
    <property type="protein sequence ID" value="EPX80866.1"/>
    <property type="molecule type" value="Genomic_DNA"/>
</dbReference>
<dbReference type="Proteomes" id="UP000015351">
    <property type="component" value="Unassembled WGS sequence"/>
</dbReference>
<dbReference type="OrthoDB" id="7840618at2"/>
<gene>
    <name evidence="1" type="ORF">thalar_01088</name>
</gene>
<organism evidence="1 2">
    <name type="scientific">Litoreibacter arenae DSM 19593</name>
    <dbReference type="NCBI Taxonomy" id="1123360"/>
    <lineage>
        <taxon>Bacteria</taxon>
        <taxon>Pseudomonadati</taxon>
        <taxon>Pseudomonadota</taxon>
        <taxon>Alphaproteobacteria</taxon>
        <taxon>Rhodobacterales</taxon>
        <taxon>Roseobacteraceae</taxon>
        <taxon>Litoreibacter</taxon>
    </lineage>
</organism>
<dbReference type="STRING" id="1123360.thalar_01088"/>
<comment type="caution">
    <text evidence="1">The sequence shown here is derived from an EMBL/GenBank/DDBJ whole genome shotgun (WGS) entry which is preliminary data.</text>
</comment>
<reference evidence="2" key="1">
    <citation type="journal article" date="2013" name="Stand. Genomic Sci.">
        <title>Genome sequence of the Litoreibacter arenae type strain (DSM 19593(T)), a member of the Roseobacter clade isolated from sea sand.</title>
        <authorList>
            <person name="Riedel T."/>
            <person name="Fiebig A."/>
            <person name="Petersen J."/>
            <person name="Gronow S."/>
            <person name="Kyrpides N.C."/>
            <person name="Goker M."/>
            <person name="Klenk H.P."/>
        </authorList>
    </citation>
    <scope>NUCLEOTIDE SEQUENCE [LARGE SCALE GENOMIC DNA]</scope>
    <source>
        <strain evidence="2">DSM 19593</strain>
    </source>
</reference>
<evidence type="ECO:0000313" key="2">
    <source>
        <dbReference type="Proteomes" id="UP000015351"/>
    </source>
</evidence>
<name>S9QHC2_9RHOB</name>
<dbReference type="AlphaFoldDB" id="S9QHC2"/>
<keyword evidence="2" id="KW-1185">Reference proteome</keyword>
<dbReference type="RefSeq" id="WP_021099659.1">
    <property type="nucleotide sequence ID" value="NZ_KE557306.1"/>
</dbReference>
<sequence>MKHNAKLYDFGGFDMQWGYYTVAGRKAASCSTCGVRCNEWHRPPKARNKKLPYDLNDTYDGKVIISKRAKEMFEIHWPGQMTIRQIFDNAWEADPTRLLCVTNQDDITEYSSEYGSGDNVACTACGLHYCQTLKDYRFRFANPSIIDEDGIFRTDITFGHAFRDPLWLAGPKAAFAISARFREVYLRPFEGTKDGFWHYQADKPFRADPESDAVEPIYPEFLE</sequence>
<proteinExistence type="predicted"/>
<evidence type="ECO:0000313" key="1">
    <source>
        <dbReference type="EMBL" id="EPX80866.1"/>
    </source>
</evidence>
<accession>S9QHC2</accession>